<reference evidence="2" key="1">
    <citation type="submission" date="2021-02" db="EMBL/GenBank/DDBJ databases">
        <authorList>
            <person name="Nowell W R."/>
        </authorList>
    </citation>
    <scope>NUCLEOTIDE SEQUENCE</scope>
</reference>
<dbReference type="EMBL" id="CAJOBE010002502">
    <property type="protein sequence ID" value="CAF3826485.1"/>
    <property type="molecule type" value="Genomic_DNA"/>
</dbReference>
<dbReference type="EMBL" id="CAJNOU010001142">
    <property type="protein sequence ID" value="CAF1158606.1"/>
    <property type="molecule type" value="Genomic_DNA"/>
</dbReference>
<sequence>MLPTLGHCEDPQCIESTSHDLVRLFRCSIHCDRNLCLFHLNAHNVYYEEEKKQNDIVICELQKCLNLYQTIFDQQILSYRDLVRQASTILLHNTSTLIPIDQIRSVIDKIQEAVAIFQGEKIVIKCEPMFDTNDSENEKNKTENNNINNNIPVEMNQKVVLRIPRIDCNKTNIQPENENQLDHDDSIIRFKDNEPEQSIQSPLVAKKVVGGMKKKSLSLKRIHK</sequence>
<comment type="caution">
    <text evidence="2">The sequence shown here is derived from an EMBL/GenBank/DDBJ whole genome shotgun (WGS) entry which is preliminary data.</text>
</comment>
<dbReference type="Proteomes" id="UP000663889">
    <property type="component" value="Unassembled WGS sequence"/>
</dbReference>
<organism evidence="2 3">
    <name type="scientific">Rotaria sordida</name>
    <dbReference type="NCBI Taxonomy" id="392033"/>
    <lineage>
        <taxon>Eukaryota</taxon>
        <taxon>Metazoa</taxon>
        <taxon>Spiralia</taxon>
        <taxon>Gnathifera</taxon>
        <taxon>Rotifera</taxon>
        <taxon>Eurotatoria</taxon>
        <taxon>Bdelloidea</taxon>
        <taxon>Philodinida</taxon>
        <taxon>Philodinidae</taxon>
        <taxon>Rotaria</taxon>
    </lineage>
</organism>
<dbReference type="Proteomes" id="UP000663874">
    <property type="component" value="Unassembled WGS sequence"/>
</dbReference>
<accession>A0A819DDI0</accession>
<evidence type="ECO:0000313" key="2">
    <source>
        <dbReference type="EMBL" id="CAF3826485.1"/>
    </source>
</evidence>
<dbReference type="AlphaFoldDB" id="A0A819DDI0"/>
<name>A0A819DDI0_9BILA</name>
<protein>
    <submittedName>
        <fullName evidence="2">Uncharacterized protein</fullName>
    </submittedName>
</protein>
<gene>
    <name evidence="2" type="ORF">FNK824_LOCUS16483</name>
    <name evidence="1" type="ORF">SEV965_LOCUS18846</name>
</gene>
<evidence type="ECO:0000313" key="3">
    <source>
        <dbReference type="Proteomes" id="UP000663874"/>
    </source>
</evidence>
<proteinExistence type="predicted"/>
<evidence type="ECO:0000313" key="1">
    <source>
        <dbReference type="EMBL" id="CAF1158606.1"/>
    </source>
</evidence>